<feature type="transmembrane region" description="Helical" evidence="7">
    <location>
        <begin position="684"/>
        <end position="703"/>
    </location>
</feature>
<protein>
    <submittedName>
        <fullName evidence="10">SPX and EXS domain-containing protein</fullName>
    </submittedName>
</protein>
<dbReference type="EMBL" id="CP151510">
    <property type="protein sequence ID" value="WZN64805.1"/>
    <property type="molecule type" value="Genomic_DNA"/>
</dbReference>
<dbReference type="AlphaFoldDB" id="A0AAX4PGN7"/>
<feature type="domain" description="SPX" evidence="9">
    <location>
        <begin position="1"/>
        <end position="317"/>
    </location>
</feature>
<evidence type="ECO:0000256" key="1">
    <source>
        <dbReference type="ARBA" id="ARBA00004141"/>
    </source>
</evidence>
<feature type="transmembrane region" description="Helical" evidence="7">
    <location>
        <begin position="643"/>
        <end position="663"/>
    </location>
</feature>
<proteinExistence type="inferred from homology"/>
<evidence type="ECO:0000313" key="11">
    <source>
        <dbReference type="Proteomes" id="UP001472866"/>
    </source>
</evidence>
<evidence type="ECO:0000259" key="8">
    <source>
        <dbReference type="PROSITE" id="PS51380"/>
    </source>
</evidence>
<feature type="transmembrane region" description="Helical" evidence="7">
    <location>
        <begin position="484"/>
        <end position="508"/>
    </location>
</feature>
<keyword evidence="4 7" id="KW-1133">Transmembrane helix</keyword>
<feature type="transmembrane region" description="Helical" evidence="7">
    <location>
        <begin position="448"/>
        <end position="472"/>
    </location>
</feature>
<evidence type="ECO:0000259" key="9">
    <source>
        <dbReference type="PROSITE" id="PS51382"/>
    </source>
</evidence>
<accession>A0AAX4PGN7</accession>
<evidence type="ECO:0000256" key="6">
    <source>
        <dbReference type="SAM" id="MobiDB-lite"/>
    </source>
</evidence>
<comment type="similarity">
    <text evidence="2">Belongs to the SYG1 (TC 2.A.94) family.</text>
</comment>
<dbReference type="InterPro" id="IPR004331">
    <property type="entry name" value="SPX_dom"/>
</dbReference>
<dbReference type="PROSITE" id="PS51380">
    <property type="entry name" value="EXS"/>
    <property type="match status" value="1"/>
</dbReference>
<evidence type="ECO:0000256" key="5">
    <source>
        <dbReference type="ARBA" id="ARBA00023136"/>
    </source>
</evidence>
<keyword evidence="5 7" id="KW-0472">Membrane</keyword>
<feature type="compositionally biased region" description="Polar residues" evidence="6">
    <location>
        <begin position="233"/>
        <end position="245"/>
    </location>
</feature>
<dbReference type="PANTHER" id="PTHR10783">
    <property type="entry name" value="XENOTROPIC AND POLYTROPIC RETROVIRUS RECEPTOR 1-RELATED"/>
    <property type="match status" value="1"/>
</dbReference>
<name>A0AAX4PGN7_9CHLO</name>
<feature type="transmembrane region" description="Helical" evidence="7">
    <location>
        <begin position="406"/>
        <end position="427"/>
    </location>
</feature>
<gene>
    <name evidence="10" type="ORF">HKI87_10g63620</name>
</gene>
<feature type="transmembrane region" description="Helical" evidence="7">
    <location>
        <begin position="773"/>
        <end position="795"/>
    </location>
</feature>
<feature type="transmembrane region" description="Helical" evidence="7">
    <location>
        <begin position="366"/>
        <end position="386"/>
    </location>
</feature>
<organism evidence="10 11">
    <name type="scientific">Chloropicon roscoffensis</name>
    <dbReference type="NCBI Taxonomy" id="1461544"/>
    <lineage>
        <taxon>Eukaryota</taxon>
        <taxon>Viridiplantae</taxon>
        <taxon>Chlorophyta</taxon>
        <taxon>Chloropicophyceae</taxon>
        <taxon>Chloropicales</taxon>
        <taxon>Chloropicaceae</taxon>
        <taxon>Chloropicon</taxon>
    </lineage>
</organism>
<dbReference type="GO" id="GO:0016020">
    <property type="term" value="C:membrane"/>
    <property type="evidence" value="ECO:0007669"/>
    <property type="project" value="UniProtKB-SubCell"/>
</dbReference>
<evidence type="ECO:0000256" key="2">
    <source>
        <dbReference type="ARBA" id="ARBA00009665"/>
    </source>
</evidence>
<evidence type="ECO:0000256" key="4">
    <source>
        <dbReference type="ARBA" id="ARBA00022989"/>
    </source>
</evidence>
<feature type="compositionally biased region" description="Polar residues" evidence="6">
    <location>
        <begin position="207"/>
        <end position="219"/>
    </location>
</feature>
<evidence type="ECO:0000256" key="3">
    <source>
        <dbReference type="ARBA" id="ARBA00022692"/>
    </source>
</evidence>
<keyword evidence="3 7" id="KW-0812">Transmembrane</keyword>
<dbReference type="GO" id="GO:0005737">
    <property type="term" value="C:cytoplasm"/>
    <property type="evidence" value="ECO:0007669"/>
    <property type="project" value="TreeGrafter"/>
</dbReference>
<feature type="domain" description="EXS" evidence="8">
    <location>
        <begin position="573"/>
        <end position="771"/>
    </location>
</feature>
<keyword evidence="11" id="KW-1185">Reference proteome</keyword>
<sequence length="801" mass="90445">MHFGEFLKANIIEGLEDGYLDYQRLTECVEPGGQSSGLPRGSMDDDNLRIGTIAMPMATGPTLKKQVKGVVSSVLTWIVIVWLWFKEWACCLRERKDDEATDAQEPLLNSLEEAAGGVFKAERHSEFMAALSDELARCNAFLSHKELELENSIRSLIQTIDAFTGTTKGQAPSPRVSFTDVSPVPYRKASDDATGGLRTPPGEEASPTVSPRASFAETSPSRRRAYSGYSDGDQMSPTRTPTQSRRNSDAKFGLYKAPQLFHAIWSQPDTIEHAYREMYLHVLQLKQCATINSTGFAKAAKKCKKKTEIGVKMKFADEVCCKSEKMDELADTLAFSYAKNFTNNNLQKARSKLMIYKASLNPSLKVGFFLGVDVALTLALMWVSAYPPAKQDCPYCPAALIEVIPVYRVIFFPVLFIWGWSALVYLWRSYGINYLWILDMDAKSELGIHGSASLAATMTSFWLISLILYTAAVKTGFSLFGMPLYIWPLSLFLVMFLACIAPPGVFYFKSRKWFFQTLTIILQRFIAFIGPEVRFRENYVADVLTSMVAWIVDFENTILYYVGGGGFRPGDSSLHPKHQLTAHILTGIPYYYRVQECIRRYYDTQDKWQLVNCGKYLTSLSAICLASLGNYVKVDGHWSAGKIVWFTMLIVSTLYCYAWDVSCDWGFITRKGFRKQLGFGNARWFYFFACFTNLIGRIAWAFTITPYSIIPGLGTQTTKTITGTLEILRRCQWTLLRVEYEYMANPTKYRSIKQVPILLTFESETEQMHPMRATIVVGANLVIVTVVVIVATIHFSHEPRT</sequence>
<dbReference type="Pfam" id="PF03105">
    <property type="entry name" value="SPX"/>
    <property type="match status" value="1"/>
</dbReference>
<evidence type="ECO:0000313" key="10">
    <source>
        <dbReference type="EMBL" id="WZN64805.1"/>
    </source>
</evidence>
<comment type="subcellular location">
    <subcellularLocation>
        <location evidence="1">Membrane</location>
        <topology evidence="1">Multi-pass membrane protein</topology>
    </subcellularLocation>
</comment>
<dbReference type="Pfam" id="PF03124">
    <property type="entry name" value="EXS"/>
    <property type="match status" value="1"/>
</dbReference>
<dbReference type="Proteomes" id="UP001472866">
    <property type="component" value="Chromosome 10"/>
</dbReference>
<evidence type="ECO:0000256" key="7">
    <source>
        <dbReference type="SAM" id="Phobius"/>
    </source>
</evidence>
<feature type="region of interest" description="Disordered" evidence="6">
    <location>
        <begin position="165"/>
        <end position="247"/>
    </location>
</feature>
<reference evidence="10 11" key="1">
    <citation type="submission" date="2024-03" db="EMBL/GenBank/DDBJ databases">
        <title>Complete genome sequence of the green alga Chloropicon roscoffensis RCC1871.</title>
        <authorList>
            <person name="Lemieux C."/>
            <person name="Pombert J.-F."/>
            <person name="Otis C."/>
            <person name="Turmel M."/>
        </authorList>
    </citation>
    <scope>NUCLEOTIDE SEQUENCE [LARGE SCALE GENOMIC DNA]</scope>
    <source>
        <strain evidence="10 11">RCC1871</strain>
    </source>
</reference>
<dbReference type="PROSITE" id="PS51382">
    <property type="entry name" value="SPX"/>
    <property type="match status" value="1"/>
</dbReference>
<feature type="transmembrane region" description="Helical" evidence="7">
    <location>
        <begin position="610"/>
        <end position="631"/>
    </location>
</feature>
<dbReference type="InterPro" id="IPR004342">
    <property type="entry name" value="EXS_C"/>
</dbReference>
<feature type="transmembrane region" description="Helical" evidence="7">
    <location>
        <begin position="67"/>
        <end position="85"/>
    </location>
</feature>